<reference evidence="3" key="1">
    <citation type="submission" date="2016-10" db="EMBL/GenBank/DDBJ databases">
        <authorList>
            <person name="Varghese N."/>
            <person name="Submissions S."/>
        </authorList>
    </citation>
    <scope>NUCLEOTIDE SEQUENCE [LARGE SCALE GENOMIC DNA]</scope>
    <source>
        <strain evidence="3">LMG 25967</strain>
    </source>
</reference>
<evidence type="ECO:0008006" key="4">
    <source>
        <dbReference type="Google" id="ProtNLM"/>
    </source>
</evidence>
<evidence type="ECO:0000313" key="2">
    <source>
        <dbReference type="EMBL" id="SEJ80742.1"/>
    </source>
</evidence>
<protein>
    <recommendedName>
        <fullName evidence="4">LTXXQ motif family protein</fullName>
    </recommendedName>
</protein>
<dbReference type="AlphaFoldDB" id="A0A1H7C175"/>
<dbReference type="EMBL" id="FNZE01000019">
    <property type="protein sequence ID" value="SEJ80742.1"/>
    <property type="molecule type" value="Genomic_DNA"/>
</dbReference>
<evidence type="ECO:0000256" key="1">
    <source>
        <dbReference type="SAM" id="SignalP"/>
    </source>
</evidence>
<proteinExistence type="predicted"/>
<keyword evidence="1" id="KW-0732">Signal</keyword>
<organism evidence="2 3">
    <name type="scientific">Pseudomonas linyingensis</name>
    <dbReference type="NCBI Taxonomy" id="915471"/>
    <lineage>
        <taxon>Bacteria</taxon>
        <taxon>Pseudomonadati</taxon>
        <taxon>Pseudomonadota</taxon>
        <taxon>Gammaproteobacteria</taxon>
        <taxon>Pseudomonadales</taxon>
        <taxon>Pseudomonadaceae</taxon>
        <taxon>Pseudomonas</taxon>
    </lineage>
</organism>
<name>A0A1H7C175_9PSED</name>
<feature type="chain" id="PRO_5017471310" description="LTXXQ motif family protein" evidence="1">
    <location>
        <begin position="24"/>
        <end position="142"/>
    </location>
</feature>
<sequence>MKMNRLALCCSALLLAAATSAFAAETATTPEQQWQQHITEMRQLHQSWMAGKTPEERQKLMEQHWQVMGRGMQNMGGCMVDGEGMGMGMGKGMGQGMGKGMGQGMGWMRMDTVEQADLRIQHMEQMLEQLRAHREMLAKPKP</sequence>
<keyword evidence="3" id="KW-1185">Reference proteome</keyword>
<feature type="signal peptide" evidence="1">
    <location>
        <begin position="1"/>
        <end position="23"/>
    </location>
</feature>
<gene>
    <name evidence="2" type="ORF">SAMN05216201_1197</name>
</gene>
<evidence type="ECO:0000313" key="3">
    <source>
        <dbReference type="Proteomes" id="UP000242930"/>
    </source>
</evidence>
<accession>A0A1H7C175</accession>
<dbReference type="Proteomes" id="UP000242930">
    <property type="component" value="Unassembled WGS sequence"/>
</dbReference>